<evidence type="ECO:0000259" key="2">
    <source>
        <dbReference type="Pfam" id="PF18062"/>
    </source>
</evidence>
<dbReference type="Pfam" id="PF18062">
    <property type="entry name" value="RE_AspBHI_N"/>
    <property type="match status" value="1"/>
</dbReference>
<evidence type="ECO:0000256" key="1">
    <source>
        <dbReference type="SAM" id="MobiDB-lite"/>
    </source>
</evidence>
<name>A0A382AFA1_9ZZZZ</name>
<protein>
    <recommendedName>
        <fullName evidence="2">Restriction endonuclease AspBHI N-terminal domain-containing protein</fullName>
    </recommendedName>
</protein>
<dbReference type="EMBL" id="UINC01025163">
    <property type="protein sequence ID" value="SVB00245.1"/>
    <property type="molecule type" value="Genomic_DNA"/>
</dbReference>
<proteinExistence type="predicted"/>
<feature type="non-terminal residue" evidence="3">
    <location>
        <position position="761"/>
    </location>
</feature>
<feature type="region of interest" description="Disordered" evidence="1">
    <location>
        <begin position="231"/>
        <end position="250"/>
    </location>
</feature>
<organism evidence="3">
    <name type="scientific">marine metagenome</name>
    <dbReference type="NCBI Taxonomy" id="408172"/>
    <lineage>
        <taxon>unclassified sequences</taxon>
        <taxon>metagenomes</taxon>
        <taxon>ecological metagenomes</taxon>
    </lineage>
</organism>
<gene>
    <name evidence="3" type="ORF">METZ01_LOCUS153099</name>
</gene>
<accession>A0A382AFA1</accession>
<evidence type="ECO:0000313" key="3">
    <source>
        <dbReference type="EMBL" id="SVB00245.1"/>
    </source>
</evidence>
<reference evidence="3" key="1">
    <citation type="submission" date="2018-05" db="EMBL/GenBank/DDBJ databases">
        <authorList>
            <person name="Lanie J.A."/>
            <person name="Ng W.-L."/>
            <person name="Kazmierczak K.M."/>
            <person name="Andrzejewski T.M."/>
            <person name="Davidsen T.M."/>
            <person name="Wayne K.J."/>
            <person name="Tettelin H."/>
            <person name="Glass J.I."/>
            <person name="Rusch D."/>
            <person name="Podicherti R."/>
            <person name="Tsui H.-C.T."/>
            <person name="Winkler M.E."/>
        </authorList>
    </citation>
    <scope>NUCLEOTIDE SEQUENCE</scope>
</reference>
<feature type="domain" description="Restriction endonuclease AspBHI N-terminal" evidence="2">
    <location>
        <begin position="26"/>
        <end position="212"/>
    </location>
</feature>
<dbReference type="AlphaFoldDB" id="A0A382AFA1"/>
<dbReference type="Gene3D" id="2.30.280.20">
    <property type="match status" value="1"/>
</dbReference>
<sequence>MTEIPFEALEDADLVVGATYQGGRAGNAGDDPISKLFRVGKHGIGNQGGFRRSGSWEHPNLVVLYTSKEDPDWPDSIEHTTGRLTYYGDNKTPGKDLLDTPRQGNRLLKAVFSELHAGSRVVPPFFVFEKAGSGRDVVFRGLAAPGGQGLRPGEDLAIDRRWEPGSRFENYLATFTILHAPSICSRWLEEVYAGEDLAEHCPRAWRRWRQEGNYEPLGLEGKSVARVQTRSSSGFELSEEQDREARRLSVDSPEAQEIDSYLRFLKERSFGGKKQAVAPGMERLAIELEAPAMPGADEAADWISSRFGQESARPAFLFLVGGSGNGKSHISARIVEPLGELGEHDSEADQRLYRYATTGPDLLLVNDATIGQGTRLAGATLVKDLDQALQDRYHAVVNVNRGVLVKELLLDPQPGLGLTIVKWLAGTDPPPNDDLVVDSNISSTSQFVRVARGVREGEYLVDLVAVFMDKASLMECRPESDIADRDGEVEVGLGIYGVQRFTERTEEFSEDTPAARLLRSVVEQQPDSRLLLEVDPICANLESLGHSKVRTGLLSVLRGSEIVKSTRLTYRDLWHLLGQAVMGFLCEQPENDSPMAWLFDNQPAQFQDPREQLEAVLRLAQLRVHQAIYMGDCCPIAQVDSKVQSEAIKTVQGVDPVKDFLPGLRSPTPPWSKFDYGWAEPISEAFAGIEFGWSPLAGLRSAIPDPNDAAISAITDFDEVLDEYIIKALEAQRDDDLSDGEKRVVLSDGEKRDLIRWYGCY</sequence>
<dbReference type="InterPro" id="IPR041409">
    <property type="entry name" value="RE_AspBHI_N"/>
</dbReference>